<gene>
    <name evidence="2" type="ORF">SKAU_G00159240</name>
</gene>
<feature type="compositionally biased region" description="Pro residues" evidence="1">
    <location>
        <begin position="44"/>
        <end position="55"/>
    </location>
</feature>
<keyword evidence="3" id="KW-1185">Reference proteome</keyword>
<evidence type="ECO:0000256" key="1">
    <source>
        <dbReference type="SAM" id="MobiDB-lite"/>
    </source>
</evidence>
<accession>A0A9Q1IXG2</accession>
<protein>
    <submittedName>
        <fullName evidence="2">Uncharacterized protein</fullName>
    </submittedName>
</protein>
<evidence type="ECO:0000313" key="3">
    <source>
        <dbReference type="Proteomes" id="UP001152622"/>
    </source>
</evidence>
<sequence length="171" mass="18029">MASAADDERRRSPSVAVHVAASPDPFRPYSALPGSSESPLRCFPRPPPPLAPPLCLPTSPKQGSAGMVGCYRAARPTRGHREAWNDQKHAEVSAEDQITIGGNQPFSSCVVLRSCDSSSVSWIKAGGPYGAAGQQGPAGDTGLSSWPKAALPNWLGVQHFRQGTAREDIIS</sequence>
<comment type="caution">
    <text evidence="2">The sequence shown here is derived from an EMBL/GenBank/DDBJ whole genome shotgun (WGS) entry which is preliminary data.</text>
</comment>
<reference evidence="2" key="1">
    <citation type="journal article" date="2023" name="Science">
        <title>Genome structures resolve the early diversification of teleost fishes.</title>
        <authorList>
            <person name="Parey E."/>
            <person name="Louis A."/>
            <person name="Montfort J."/>
            <person name="Bouchez O."/>
            <person name="Roques C."/>
            <person name="Iampietro C."/>
            <person name="Lluch J."/>
            <person name="Castinel A."/>
            <person name="Donnadieu C."/>
            <person name="Desvignes T."/>
            <person name="Floi Bucao C."/>
            <person name="Jouanno E."/>
            <person name="Wen M."/>
            <person name="Mejri S."/>
            <person name="Dirks R."/>
            <person name="Jansen H."/>
            <person name="Henkel C."/>
            <person name="Chen W.J."/>
            <person name="Zahm M."/>
            <person name="Cabau C."/>
            <person name="Klopp C."/>
            <person name="Thompson A.W."/>
            <person name="Robinson-Rechavi M."/>
            <person name="Braasch I."/>
            <person name="Lecointre G."/>
            <person name="Bobe J."/>
            <person name="Postlethwait J.H."/>
            <person name="Berthelot C."/>
            <person name="Roest Crollius H."/>
            <person name="Guiguen Y."/>
        </authorList>
    </citation>
    <scope>NUCLEOTIDE SEQUENCE</scope>
    <source>
        <strain evidence="2">WJC10195</strain>
    </source>
</reference>
<organism evidence="2 3">
    <name type="scientific">Synaphobranchus kaupii</name>
    <name type="common">Kaup's arrowtooth eel</name>
    <dbReference type="NCBI Taxonomy" id="118154"/>
    <lineage>
        <taxon>Eukaryota</taxon>
        <taxon>Metazoa</taxon>
        <taxon>Chordata</taxon>
        <taxon>Craniata</taxon>
        <taxon>Vertebrata</taxon>
        <taxon>Euteleostomi</taxon>
        <taxon>Actinopterygii</taxon>
        <taxon>Neopterygii</taxon>
        <taxon>Teleostei</taxon>
        <taxon>Anguilliformes</taxon>
        <taxon>Synaphobranchidae</taxon>
        <taxon>Synaphobranchus</taxon>
    </lineage>
</organism>
<evidence type="ECO:0000313" key="2">
    <source>
        <dbReference type="EMBL" id="KAJ8359399.1"/>
    </source>
</evidence>
<dbReference type="EMBL" id="JAINUF010000005">
    <property type="protein sequence ID" value="KAJ8359399.1"/>
    <property type="molecule type" value="Genomic_DNA"/>
</dbReference>
<dbReference type="Proteomes" id="UP001152622">
    <property type="component" value="Chromosome 5"/>
</dbReference>
<name>A0A9Q1IXG2_SYNKA</name>
<feature type="compositionally biased region" description="Basic and acidic residues" evidence="1">
    <location>
        <begin position="1"/>
        <end position="11"/>
    </location>
</feature>
<dbReference type="AlphaFoldDB" id="A0A9Q1IXG2"/>
<proteinExistence type="predicted"/>
<feature type="region of interest" description="Disordered" evidence="1">
    <location>
        <begin position="1"/>
        <end position="67"/>
    </location>
</feature>